<evidence type="ECO:0000256" key="1">
    <source>
        <dbReference type="ARBA" id="ARBA00023254"/>
    </source>
</evidence>
<dbReference type="EMBL" id="BTGD01000005">
    <property type="protein sequence ID" value="GMM55385.1"/>
    <property type="molecule type" value="Genomic_DNA"/>
</dbReference>
<keyword evidence="3" id="KW-1185">Reference proteome</keyword>
<sequence>MTTSVVASTFESTIVEFCETATWINTRLLDNDNNSGDLFKQIDTRVSALFPVAQKYNESFTSNDVSVSEELLLRLENAAGTLWNTIIVSRVNASTVELNSNVLTRCLLFNAILLSLFDTLTAANDKSIRSLKCFVTVMKSLVERGIDNKNTSGFETELSYTKTWVVNRIKHFSDHINQLSQIDIETYHQLCTKFYAYAFQACINEGDSETALLYLNKIDCTQNDSKEEANIVLEVARVLYNSALKVHNDTKNNENLQQTDYRINFLKRANELTSLQNQQLRTHINYTSLRYAILILLAQCLIERTGEEENEVVNAVLEELMKTYPKKVKPFHLGILFRKKEHRGDFHESISSLMMQMMLSVDIEGDYEDLLFTLHECSKFDLKACLTSIDYIFQNRVKHLKNKKVIERLLLTRFYITLQTKLLNETEIILNLTDFYTIMERTLCHTLTLETCSSIITLIWNFGKKLEKSGAYSTCCMYYELSLRDIISSNYTDRSKLYRAMASAYISANELNKAHSILDTMPIDDKVNPITLFISLRLHMLEGDATTSESIIEKLSNSSDKKSLEVFVLSLNLLKTDPVLLTKSAGLLFRKLQGESNNDDAPIQTKWLTSTVDLIRFTIQSLLKINDGNIVQLIDEALHIRNLFNEPLNYISKLKTIKMLNVHETPGKESSECVDMNVDEIEWFSSTAFNLASQLFRMGNNFTLAKMFSDISLEYMSLIPFDEFTTEKNIHFRYRNAVCETLSLSIRYEAIQTNENIVSDSVMATFLELGRGFQKLTADIKKLIADFKRSQVRDPELENRIRELLHNSVYSNFEILIKSRDEKAVMALLKFDDDFDNSSFYENIADLVLQTEGVPMQLRKSIILTILQNKITNKTENIENAYYWMKCTFKDWKSSLSSVDYALFYDYSAKLKGHFSNLDGITANSEIKETIENIASICWNFGVTQFIEGSQSALEDWCRLAFRYAKYGRTGFLEQMLELWSALTASANLTDPENLTNVFDYEQY</sequence>
<accession>A0AAV5RVD6</accession>
<dbReference type="AlphaFoldDB" id="A0AAV5RVD6"/>
<dbReference type="Pfam" id="PF08631">
    <property type="entry name" value="SPO22"/>
    <property type="match status" value="1"/>
</dbReference>
<dbReference type="Proteomes" id="UP001377567">
    <property type="component" value="Unassembled WGS sequence"/>
</dbReference>
<proteinExistence type="predicted"/>
<comment type="caution">
    <text evidence="2">The sequence shown here is derived from an EMBL/GenBank/DDBJ whole genome shotgun (WGS) entry which is preliminary data.</text>
</comment>
<evidence type="ECO:0000313" key="3">
    <source>
        <dbReference type="Proteomes" id="UP001377567"/>
    </source>
</evidence>
<protein>
    <submittedName>
        <fullName evidence="2">Spo22 protein</fullName>
    </submittedName>
</protein>
<gene>
    <name evidence="2" type="ORF">DAKH74_020010</name>
</gene>
<reference evidence="2 3" key="1">
    <citation type="journal article" date="2023" name="Elife">
        <title>Identification of key yeast species and microbe-microbe interactions impacting larval growth of Drosophila in the wild.</title>
        <authorList>
            <person name="Mure A."/>
            <person name="Sugiura Y."/>
            <person name="Maeda R."/>
            <person name="Honda K."/>
            <person name="Sakurai N."/>
            <person name="Takahashi Y."/>
            <person name="Watada M."/>
            <person name="Katoh T."/>
            <person name="Gotoh A."/>
            <person name="Gotoh Y."/>
            <person name="Taniguchi I."/>
            <person name="Nakamura K."/>
            <person name="Hayashi T."/>
            <person name="Katayama T."/>
            <person name="Uemura T."/>
            <person name="Hattori Y."/>
        </authorList>
    </citation>
    <scope>NUCLEOTIDE SEQUENCE [LARGE SCALE GENOMIC DNA]</scope>
    <source>
        <strain evidence="2 3">KH-74</strain>
    </source>
</reference>
<dbReference type="InterPro" id="IPR013940">
    <property type="entry name" value="Spo22/ZIP4/TEX11"/>
</dbReference>
<dbReference type="GO" id="GO:0051321">
    <property type="term" value="P:meiotic cell cycle"/>
    <property type="evidence" value="ECO:0007669"/>
    <property type="project" value="UniProtKB-KW"/>
</dbReference>
<dbReference type="GO" id="GO:0090173">
    <property type="term" value="P:regulation of synaptonemal complex assembly"/>
    <property type="evidence" value="ECO:0007669"/>
    <property type="project" value="InterPro"/>
</dbReference>
<organism evidence="2 3">
    <name type="scientific">Maudiozyma humilis</name>
    <name type="common">Sour dough yeast</name>
    <name type="synonym">Kazachstania humilis</name>
    <dbReference type="NCBI Taxonomy" id="51915"/>
    <lineage>
        <taxon>Eukaryota</taxon>
        <taxon>Fungi</taxon>
        <taxon>Dikarya</taxon>
        <taxon>Ascomycota</taxon>
        <taxon>Saccharomycotina</taxon>
        <taxon>Saccharomycetes</taxon>
        <taxon>Saccharomycetales</taxon>
        <taxon>Saccharomycetaceae</taxon>
        <taxon>Maudiozyma</taxon>
    </lineage>
</organism>
<evidence type="ECO:0000313" key="2">
    <source>
        <dbReference type="EMBL" id="GMM55385.1"/>
    </source>
</evidence>
<dbReference type="PANTHER" id="PTHR40375">
    <property type="entry name" value="SPORULATION-SPECIFIC PROTEIN 22"/>
    <property type="match status" value="1"/>
</dbReference>
<dbReference type="InterPro" id="IPR039057">
    <property type="entry name" value="Spo22/ZIP4"/>
</dbReference>
<name>A0AAV5RVD6_MAUHU</name>
<keyword evidence="1" id="KW-0469">Meiosis</keyword>
<dbReference type="PANTHER" id="PTHR40375:SF2">
    <property type="entry name" value="SPORULATION-SPECIFIC PROTEIN 22"/>
    <property type="match status" value="1"/>
</dbReference>